<comment type="caution">
    <text evidence="1">The sequence shown here is derived from an EMBL/GenBank/DDBJ whole genome shotgun (WGS) entry which is preliminary data.</text>
</comment>
<evidence type="ECO:0000313" key="1">
    <source>
        <dbReference type="EMBL" id="EJW89196.1"/>
    </source>
</evidence>
<feature type="non-terminal residue" evidence="1">
    <location>
        <position position="1"/>
    </location>
</feature>
<protein>
    <submittedName>
        <fullName evidence="1">Uncharacterized protein</fullName>
    </submittedName>
</protein>
<reference evidence="1" key="1">
    <citation type="journal article" date="2012" name="PLoS ONE">
        <title>Gene sets for utilization of primary and secondary nutrition supplies in the distal gut of endangered iberian lynx.</title>
        <authorList>
            <person name="Alcaide M."/>
            <person name="Messina E."/>
            <person name="Richter M."/>
            <person name="Bargiela R."/>
            <person name="Peplies J."/>
            <person name="Huws S.A."/>
            <person name="Newbold C.J."/>
            <person name="Golyshin P.N."/>
            <person name="Simon M.A."/>
            <person name="Lopez G."/>
            <person name="Yakimov M.M."/>
            <person name="Ferrer M."/>
        </authorList>
    </citation>
    <scope>NUCLEOTIDE SEQUENCE</scope>
</reference>
<accession>J9F2S8</accession>
<organism evidence="1">
    <name type="scientific">gut metagenome</name>
    <dbReference type="NCBI Taxonomy" id="749906"/>
    <lineage>
        <taxon>unclassified sequences</taxon>
        <taxon>metagenomes</taxon>
        <taxon>organismal metagenomes</taxon>
    </lineage>
</organism>
<sequence length="21" mass="2430">PFIFFESVEIAMCGIIKKDEL</sequence>
<dbReference type="EMBL" id="AMCI01009631">
    <property type="protein sequence ID" value="EJW89196.1"/>
    <property type="molecule type" value="Genomic_DNA"/>
</dbReference>
<gene>
    <name evidence="1" type="ORF">EVA_22698</name>
</gene>
<name>J9F2S8_9ZZZZ</name>
<proteinExistence type="predicted"/>
<dbReference type="AlphaFoldDB" id="J9F2S8"/>